<dbReference type="Proteomes" id="UP000321026">
    <property type="component" value="Unassembled WGS sequence"/>
</dbReference>
<feature type="region of interest" description="Disordered" evidence="1">
    <location>
        <begin position="1"/>
        <end position="20"/>
    </location>
</feature>
<organism evidence="2 3">
    <name type="scientific">Candidatus Dojkabacteria bacterium</name>
    <dbReference type="NCBI Taxonomy" id="2099670"/>
    <lineage>
        <taxon>Bacteria</taxon>
        <taxon>Candidatus Dojkabacteria</taxon>
    </lineage>
</organism>
<protein>
    <submittedName>
        <fullName evidence="2">Uncharacterized protein</fullName>
    </submittedName>
</protein>
<name>A0A5C7JBJ0_9BACT</name>
<evidence type="ECO:0000313" key="2">
    <source>
        <dbReference type="EMBL" id="TXG78921.1"/>
    </source>
</evidence>
<dbReference type="EMBL" id="SSDS01000002">
    <property type="protein sequence ID" value="TXG78921.1"/>
    <property type="molecule type" value="Genomic_DNA"/>
</dbReference>
<evidence type="ECO:0000256" key="1">
    <source>
        <dbReference type="SAM" id="MobiDB-lite"/>
    </source>
</evidence>
<gene>
    <name evidence="2" type="ORF">E6Q11_00080</name>
</gene>
<comment type="caution">
    <text evidence="2">The sequence shown here is derived from an EMBL/GenBank/DDBJ whole genome shotgun (WGS) entry which is preliminary data.</text>
</comment>
<sequence>MRISNQPHPDDASNDLEFPPSRSINVLNRKPLAVTNLFANVRQDGLTYREISSLMGNTRKLPNGEVV</sequence>
<proteinExistence type="predicted"/>
<evidence type="ECO:0000313" key="3">
    <source>
        <dbReference type="Proteomes" id="UP000321026"/>
    </source>
</evidence>
<reference evidence="2 3" key="1">
    <citation type="submission" date="2018-09" db="EMBL/GenBank/DDBJ databases">
        <title>Metagenome Assembled Genomes from an Advanced Water Purification Facility.</title>
        <authorList>
            <person name="Stamps B.W."/>
            <person name="Spear J.R."/>
        </authorList>
    </citation>
    <scope>NUCLEOTIDE SEQUENCE [LARGE SCALE GENOMIC DNA]</scope>
    <source>
        <strain evidence="2">Bin_63_2</strain>
    </source>
</reference>
<dbReference type="AlphaFoldDB" id="A0A5C7JBJ0"/>
<accession>A0A5C7JBJ0</accession>